<evidence type="ECO:0000313" key="3">
    <source>
        <dbReference type="Proteomes" id="UP000646540"/>
    </source>
</evidence>
<feature type="region of interest" description="Disordered" evidence="1">
    <location>
        <begin position="1"/>
        <end position="20"/>
    </location>
</feature>
<dbReference type="RefSeq" id="WP_139069130.1">
    <property type="nucleotide sequence ID" value="NZ_FLJU01000015.1"/>
</dbReference>
<dbReference type="Proteomes" id="UP000646540">
    <property type="component" value="Unassembled WGS sequence"/>
</dbReference>
<gene>
    <name evidence="2" type="ORF">H8L09_05115</name>
</gene>
<sequence>MHRTKRAGPNPERAKSEKTLPSHQPVVFLEGVQLVVHDWIVSDEDFSMIKIHTFSPPYFSTNYFHGVNNCDIAYQAGYHHGLSEYKSDDCKNVVFRYKLIVEGIKQQETFETRSMPRVKSMSFTEASALSRELSDSREERLLRASFDGPE</sequence>
<comment type="caution">
    <text evidence="2">The sequence shown here is derived from an EMBL/GenBank/DDBJ whole genome shotgun (WGS) entry which is preliminary data.</text>
</comment>
<dbReference type="AlphaFoldDB" id="A0A8H9ZLG8"/>
<reference evidence="2" key="1">
    <citation type="submission" date="2020-08" db="EMBL/GenBank/DDBJ databases">
        <title>Genomic evolution and epidemiology of Klebsiella pneumoniae from a major hospital in Beijing, China, over a fifteen-year period: dissemination of known and novel high-risk clones.</title>
        <authorList>
            <person name="Palmieri M."/>
        </authorList>
    </citation>
    <scope>NUCLEOTIDE SEQUENCE</scope>
    <source>
        <strain evidence="2">K7050</strain>
    </source>
</reference>
<evidence type="ECO:0000313" key="2">
    <source>
        <dbReference type="EMBL" id="MBC5044742.1"/>
    </source>
</evidence>
<name>A0A8H9ZLG8_9ENTR</name>
<dbReference type="EMBL" id="JACNQW010000003">
    <property type="protein sequence ID" value="MBC5044742.1"/>
    <property type="molecule type" value="Genomic_DNA"/>
</dbReference>
<accession>A0A8H9ZLG8</accession>
<organism evidence="2 3">
    <name type="scientific">Klebsiella quasipneumoniae</name>
    <dbReference type="NCBI Taxonomy" id="1463165"/>
    <lineage>
        <taxon>Bacteria</taxon>
        <taxon>Pseudomonadati</taxon>
        <taxon>Pseudomonadota</taxon>
        <taxon>Gammaproteobacteria</taxon>
        <taxon>Enterobacterales</taxon>
        <taxon>Enterobacteriaceae</taxon>
        <taxon>Klebsiella/Raoultella group</taxon>
        <taxon>Klebsiella</taxon>
        <taxon>Klebsiella pneumoniae complex</taxon>
    </lineage>
</organism>
<proteinExistence type="predicted"/>
<evidence type="ECO:0000256" key="1">
    <source>
        <dbReference type="SAM" id="MobiDB-lite"/>
    </source>
</evidence>
<protein>
    <submittedName>
        <fullName evidence="2">Uncharacterized protein</fullName>
    </submittedName>
</protein>